<comment type="caution">
    <text evidence="3">The sequence shown here is derived from an EMBL/GenBank/DDBJ whole genome shotgun (WGS) entry which is preliminary data.</text>
</comment>
<proteinExistence type="predicted"/>
<dbReference type="InterPro" id="IPR016155">
    <property type="entry name" value="Mopterin_synth/thiamin_S_b"/>
</dbReference>
<dbReference type="InterPro" id="IPR002782">
    <property type="entry name" value="Mut7-C_RNAse_dom"/>
</dbReference>
<name>A0A6B3SIF6_9BURK</name>
<evidence type="ECO:0000313" key="3">
    <source>
        <dbReference type="EMBL" id="NEX60473.1"/>
    </source>
</evidence>
<keyword evidence="4" id="KW-1185">Reference proteome</keyword>
<dbReference type="SUPFAM" id="SSF54285">
    <property type="entry name" value="MoaD/ThiS"/>
    <property type="match status" value="1"/>
</dbReference>
<dbReference type="Pfam" id="PF01927">
    <property type="entry name" value="Mut7-C"/>
    <property type="match status" value="1"/>
</dbReference>
<feature type="domain" description="Mut7-C RNAse" evidence="1">
    <location>
        <begin position="94"/>
        <end position="237"/>
    </location>
</feature>
<protein>
    <submittedName>
        <fullName evidence="3">Mut7-C ubiquitin/RNAse domain-containing protein</fullName>
    </submittedName>
</protein>
<reference evidence="3 4" key="1">
    <citation type="submission" date="2020-02" db="EMBL/GenBank/DDBJ databases">
        <authorList>
            <person name="Kim M.K."/>
        </authorList>
    </citation>
    <scope>NUCLEOTIDE SEQUENCE [LARGE SCALE GENOMIC DNA]</scope>
    <source>
        <strain evidence="3 4">17J57-3</strain>
    </source>
</reference>
<accession>A0A6B3SIF6</accession>
<dbReference type="RefSeq" id="WP_163960947.1">
    <property type="nucleotide sequence ID" value="NZ_JAAIVB010000012.1"/>
</dbReference>
<dbReference type="InterPro" id="IPR027798">
    <property type="entry name" value="Ub_Mut7C"/>
</dbReference>
<dbReference type="Gene3D" id="3.10.20.30">
    <property type="match status" value="1"/>
</dbReference>
<evidence type="ECO:0000313" key="4">
    <source>
        <dbReference type="Proteomes" id="UP000482155"/>
    </source>
</evidence>
<dbReference type="AlphaFoldDB" id="A0A6B3SIF6"/>
<dbReference type="EMBL" id="JAAIVB010000012">
    <property type="protein sequence ID" value="NEX60473.1"/>
    <property type="molecule type" value="Genomic_DNA"/>
</dbReference>
<evidence type="ECO:0000259" key="1">
    <source>
        <dbReference type="Pfam" id="PF01927"/>
    </source>
</evidence>
<dbReference type="Proteomes" id="UP000482155">
    <property type="component" value="Unassembled WGS sequence"/>
</dbReference>
<sequence>MVRASFRFFAELNDFLPPRERGQRVGHACPPDASVKHMIEALGVPHTEVQRILVNGAAAGFGHRLQDGDEVAIYPAAGAEEGAVLLRPPQPDPPRFIADAHLGQLAKYLRMLGFDVLYRNDYDDAEVARIAAADNRIVLSRDRDLLIRKEILHGCYLHAVDTDAQIAEVVARYRLAASARALTRCLGCNGLLRKVEKDKVEHRVPAHSRSAHERFFECEACLQVYWEGSHVARMRRRVAAMLGEEKS</sequence>
<dbReference type="PANTHER" id="PTHR39081:SF1">
    <property type="entry name" value="MUT7-C RNASE DOMAIN-CONTAINING PROTEIN"/>
    <property type="match status" value="1"/>
</dbReference>
<feature type="domain" description="Ubiquitin Mut7-C" evidence="2">
    <location>
        <begin position="1"/>
        <end position="76"/>
    </location>
</feature>
<gene>
    <name evidence="3" type="ORF">G3574_05240</name>
</gene>
<evidence type="ECO:0000259" key="2">
    <source>
        <dbReference type="Pfam" id="PF14451"/>
    </source>
</evidence>
<organism evidence="3 4">
    <name type="scientific">Noviherbaspirillum galbum</name>
    <dbReference type="NCBI Taxonomy" id="2709383"/>
    <lineage>
        <taxon>Bacteria</taxon>
        <taxon>Pseudomonadati</taxon>
        <taxon>Pseudomonadota</taxon>
        <taxon>Betaproteobacteria</taxon>
        <taxon>Burkholderiales</taxon>
        <taxon>Oxalobacteraceae</taxon>
        <taxon>Noviherbaspirillum</taxon>
    </lineage>
</organism>
<dbReference type="PANTHER" id="PTHR39081">
    <property type="entry name" value="MUT7-C DOMAIN-CONTAINING PROTEIN"/>
    <property type="match status" value="1"/>
</dbReference>
<dbReference type="InterPro" id="IPR012675">
    <property type="entry name" value="Beta-grasp_dom_sf"/>
</dbReference>
<dbReference type="Pfam" id="PF14451">
    <property type="entry name" value="Ub-Mut7C"/>
    <property type="match status" value="1"/>
</dbReference>